<evidence type="ECO:0000313" key="2">
    <source>
        <dbReference type="EMBL" id="MDU9691155.1"/>
    </source>
</evidence>
<dbReference type="Proteomes" id="UP001269400">
    <property type="component" value="Unassembled WGS sequence"/>
</dbReference>
<comment type="caution">
    <text evidence="2">The sequence shown here is derived from an EMBL/GenBank/DDBJ whole genome shotgun (WGS) entry which is preliminary data.</text>
</comment>
<keyword evidence="1" id="KW-0472">Membrane</keyword>
<protein>
    <submittedName>
        <fullName evidence="2">Uncharacterized protein</fullName>
    </submittedName>
</protein>
<feature type="transmembrane region" description="Helical" evidence="1">
    <location>
        <begin position="59"/>
        <end position="78"/>
    </location>
</feature>
<sequence>MIRKIAVGFVVVKVWTFCVFLAAVSIIFSYIDRWLHLDLKLPVFDIPTRFGDFHWMGKVIALLILLSAVIELAVNVSIKKTSEKREPMFSALYHLIAVCSLVFTLGRLVALFFIAAFISERIFMRAGLRNKASNIARNKEA</sequence>
<reference evidence="2" key="2">
    <citation type="submission" date="2022-12" db="EMBL/GenBank/DDBJ databases">
        <authorList>
            <person name="Dechsakulwatana C."/>
            <person name="Rungsihiranrut A."/>
            <person name="Muangchinda C."/>
            <person name="Ningthoujam R."/>
            <person name="Klankeo P."/>
            <person name="Pinyakong O."/>
        </authorList>
    </citation>
    <scope>NUCLEOTIDE SEQUENCE</scope>
    <source>
        <strain evidence="2">TL01-2</strain>
    </source>
</reference>
<dbReference type="EMBL" id="JAPTGD010000001">
    <property type="protein sequence ID" value="MDU9691155.1"/>
    <property type="molecule type" value="Genomic_DNA"/>
</dbReference>
<feature type="transmembrane region" description="Helical" evidence="1">
    <location>
        <begin position="7"/>
        <end position="31"/>
    </location>
</feature>
<proteinExistence type="predicted"/>
<name>A0AAX6N6N9_PRIAR</name>
<dbReference type="AlphaFoldDB" id="A0AAX6N6N9"/>
<evidence type="ECO:0000256" key="1">
    <source>
        <dbReference type="SAM" id="Phobius"/>
    </source>
</evidence>
<evidence type="ECO:0000313" key="3">
    <source>
        <dbReference type="Proteomes" id="UP001269400"/>
    </source>
</evidence>
<reference evidence="2" key="1">
    <citation type="journal article" date="2022" name="J Environ Chem Eng">
        <title>Biodegradation of petroleum oil using a constructed nonpathogenic and heavy metal-tolerant bacterial consortium isolated from marine sponges.</title>
        <authorList>
            <person name="Dechsakulwatana C."/>
            <person name="Rungsihiranrut A."/>
            <person name="Muangchinda C."/>
            <person name="Ningthoujam R."/>
            <person name="Klankeo P."/>
            <person name="Pinyakong O."/>
        </authorList>
    </citation>
    <scope>NUCLEOTIDE SEQUENCE</scope>
    <source>
        <strain evidence="2">TL01-2</strain>
    </source>
</reference>
<keyword evidence="1" id="KW-0812">Transmembrane</keyword>
<feature type="transmembrane region" description="Helical" evidence="1">
    <location>
        <begin position="90"/>
        <end position="118"/>
    </location>
</feature>
<keyword evidence="1" id="KW-1133">Transmembrane helix</keyword>
<dbReference type="RefSeq" id="WP_182421442.1">
    <property type="nucleotide sequence ID" value="NZ_JACLIE010000019.1"/>
</dbReference>
<organism evidence="2 3">
    <name type="scientific">Priestia aryabhattai</name>
    <name type="common">Bacillus aryabhattai</name>
    <dbReference type="NCBI Taxonomy" id="412384"/>
    <lineage>
        <taxon>Bacteria</taxon>
        <taxon>Bacillati</taxon>
        <taxon>Bacillota</taxon>
        <taxon>Bacilli</taxon>
        <taxon>Bacillales</taxon>
        <taxon>Bacillaceae</taxon>
        <taxon>Priestia</taxon>
    </lineage>
</organism>
<accession>A0AAX6N6N9</accession>
<gene>
    <name evidence="2" type="ORF">O0Q50_08260</name>
</gene>